<evidence type="ECO:0000313" key="2">
    <source>
        <dbReference type="EMBL" id="HIV62486.1"/>
    </source>
</evidence>
<dbReference type="Pfam" id="PF00535">
    <property type="entry name" value="Glycos_transf_2"/>
    <property type="match status" value="1"/>
</dbReference>
<dbReference type="SUPFAM" id="SSF53448">
    <property type="entry name" value="Nucleotide-diphospho-sugar transferases"/>
    <property type="match status" value="1"/>
</dbReference>
<proteinExistence type="predicted"/>
<dbReference type="SUPFAM" id="SSF48452">
    <property type="entry name" value="TPR-like"/>
    <property type="match status" value="1"/>
</dbReference>
<reference evidence="2" key="1">
    <citation type="journal article" date="2021" name="PeerJ">
        <title>Extensive microbial diversity within the chicken gut microbiome revealed by metagenomics and culture.</title>
        <authorList>
            <person name="Gilroy R."/>
            <person name="Ravi A."/>
            <person name="Getino M."/>
            <person name="Pursley I."/>
            <person name="Horton D.L."/>
            <person name="Alikhan N.F."/>
            <person name="Baker D."/>
            <person name="Gharbi K."/>
            <person name="Hall N."/>
            <person name="Watson M."/>
            <person name="Adriaenssens E.M."/>
            <person name="Foster-Nyarko E."/>
            <person name="Jarju S."/>
            <person name="Secka A."/>
            <person name="Antonio M."/>
            <person name="Oren A."/>
            <person name="Chaudhuri R.R."/>
            <person name="La Ragione R."/>
            <person name="Hildebrand F."/>
            <person name="Pallen M.J."/>
        </authorList>
    </citation>
    <scope>NUCLEOTIDE SEQUENCE</scope>
    <source>
        <strain evidence="2">CHK193-4272</strain>
    </source>
</reference>
<protein>
    <submittedName>
        <fullName evidence="2">Glycosyltransferase</fullName>
        <ecNumber evidence="2">2.4.-.-</ecNumber>
    </submittedName>
</protein>
<dbReference type="Gene3D" id="3.90.550.10">
    <property type="entry name" value="Spore Coat Polysaccharide Biosynthesis Protein SpsA, Chain A"/>
    <property type="match status" value="1"/>
</dbReference>
<dbReference type="EMBL" id="DXIE01000035">
    <property type="protein sequence ID" value="HIV62486.1"/>
    <property type="molecule type" value="Genomic_DNA"/>
</dbReference>
<feature type="domain" description="Glycosyltransferase 2-like" evidence="1">
    <location>
        <begin position="1"/>
        <end position="125"/>
    </location>
</feature>
<dbReference type="EC" id="2.4.-.-" evidence="2"/>
<keyword evidence="2" id="KW-0328">Glycosyltransferase</keyword>
<keyword evidence="2" id="KW-0808">Transferase</keyword>
<gene>
    <name evidence="2" type="ORF">H9746_06575</name>
</gene>
<evidence type="ECO:0000313" key="3">
    <source>
        <dbReference type="Proteomes" id="UP000886808"/>
    </source>
</evidence>
<dbReference type="Pfam" id="PF13181">
    <property type="entry name" value="TPR_8"/>
    <property type="match status" value="1"/>
</dbReference>
<name>A0A9D1PJZ0_9FIRM</name>
<reference evidence="2" key="2">
    <citation type="submission" date="2021-04" db="EMBL/GenBank/DDBJ databases">
        <authorList>
            <person name="Gilroy R."/>
        </authorList>
    </citation>
    <scope>NUCLEOTIDE SEQUENCE</scope>
    <source>
        <strain evidence="2">CHK193-4272</strain>
    </source>
</reference>
<dbReference type="Proteomes" id="UP000886808">
    <property type="component" value="Unassembled WGS sequence"/>
</dbReference>
<dbReference type="SMART" id="SM00028">
    <property type="entry name" value="TPR"/>
    <property type="match status" value="2"/>
</dbReference>
<evidence type="ECO:0000259" key="1">
    <source>
        <dbReference type="Pfam" id="PF00535"/>
    </source>
</evidence>
<dbReference type="GO" id="GO:0016757">
    <property type="term" value="F:glycosyltransferase activity"/>
    <property type="evidence" value="ECO:0007669"/>
    <property type="project" value="UniProtKB-KW"/>
</dbReference>
<dbReference type="PANTHER" id="PTHR43630:SF2">
    <property type="entry name" value="GLYCOSYLTRANSFERASE"/>
    <property type="match status" value="1"/>
</dbReference>
<dbReference type="InterPro" id="IPR029044">
    <property type="entry name" value="Nucleotide-diphossugar_trans"/>
</dbReference>
<dbReference type="InterPro" id="IPR019734">
    <property type="entry name" value="TPR_rpt"/>
</dbReference>
<dbReference type="InterPro" id="IPR011990">
    <property type="entry name" value="TPR-like_helical_dom_sf"/>
</dbReference>
<dbReference type="InterPro" id="IPR001173">
    <property type="entry name" value="Glyco_trans_2-like"/>
</dbReference>
<dbReference type="AlphaFoldDB" id="A0A9D1PJZ0"/>
<dbReference type="Gene3D" id="1.25.40.10">
    <property type="entry name" value="Tetratricopeptide repeat domain"/>
    <property type="match status" value="1"/>
</dbReference>
<sequence>MIVKNEQDVIERCLKSIYKFVDEIIIVDTGSSDNTKEICQKYGNIYDFEWCDDFSKARNFSFSKANSDYIMWLDADDIVPDKELKKLISWKQYESDADVIMLPYKLNDSFIYYRERILKREKGFAWQGEVHECIQPSGKIIYLDAIIEHHKIKSNSDRNLKIYQKNENKLDTRGKFYYARELLTHGYIDKATQMFKIFLEDKNAWIENKLEAYRNLASCYICKSEFNKAKEILIKSLELDIPRAETCCDLAMIYIKLHKYNQAKFWYETAYNCIPDTQNGGFISLDCYGYLPCIGLCVCYDKLGDKKSANYWNERAGIFKPDSEAVIFNRKYFNSLK</sequence>
<dbReference type="PANTHER" id="PTHR43630">
    <property type="entry name" value="POLY-BETA-1,6-N-ACETYL-D-GLUCOSAMINE SYNTHASE"/>
    <property type="match status" value="1"/>
</dbReference>
<accession>A0A9D1PJZ0</accession>
<organism evidence="2 3">
    <name type="scientific">Candidatus Butyricicoccus avistercoris</name>
    <dbReference type="NCBI Taxonomy" id="2838518"/>
    <lineage>
        <taxon>Bacteria</taxon>
        <taxon>Bacillati</taxon>
        <taxon>Bacillota</taxon>
        <taxon>Clostridia</taxon>
        <taxon>Eubacteriales</taxon>
        <taxon>Butyricicoccaceae</taxon>
        <taxon>Butyricicoccus</taxon>
    </lineage>
</organism>
<comment type="caution">
    <text evidence="2">The sequence shown here is derived from an EMBL/GenBank/DDBJ whole genome shotgun (WGS) entry which is preliminary data.</text>
</comment>
<dbReference type="CDD" id="cd02511">
    <property type="entry name" value="Beta4Glucosyltransferase"/>
    <property type="match status" value="1"/>
</dbReference>